<proteinExistence type="predicted"/>
<dbReference type="Gene3D" id="3.40.50.300">
    <property type="entry name" value="P-loop containing nucleotide triphosphate hydrolases"/>
    <property type="match status" value="1"/>
</dbReference>
<sequence>MIEIEDTLQNGVPNVTFKNVSFSWPGKNEHVINNCNFSINKTGLWMIVGKNGSGKSTLLKLINGLLIPSNGVINKLANIGMVFQNPDHQILMPNCRSELLLNINQNLSRKDISNKIDIALNKVGLAGFDKRSIHTLSGGQKQRLTIASSLISDKNFILMDEPTALLDSSSQLAVLEIIKGLTKNKRNPFTALWITHRLEELSYADAVAEMKNGNLSDWQKPFNFQYN</sequence>
<dbReference type="AlphaFoldDB" id="Q7V3F0"/>
<dbReference type="EMBL" id="BX548174">
    <property type="protein sequence ID" value="CAE18584.1"/>
    <property type="molecule type" value="Genomic_DNA"/>
</dbReference>
<dbReference type="GO" id="GO:0022857">
    <property type="term" value="F:transmembrane transporter activity"/>
    <property type="evidence" value="ECO:0007669"/>
    <property type="project" value="UniProtKB-ARBA"/>
</dbReference>
<dbReference type="Proteomes" id="UP000001026">
    <property type="component" value="Chromosome"/>
</dbReference>
<dbReference type="InterPro" id="IPR050334">
    <property type="entry name" value="Molybdenum_import_ModC"/>
</dbReference>
<evidence type="ECO:0000256" key="1">
    <source>
        <dbReference type="ARBA" id="ARBA00022448"/>
    </source>
</evidence>
<dbReference type="GO" id="GO:0016887">
    <property type="term" value="F:ATP hydrolysis activity"/>
    <property type="evidence" value="ECO:0007669"/>
    <property type="project" value="InterPro"/>
</dbReference>
<dbReference type="KEGG" id="pmm:PMM0125"/>
<dbReference type="SMART" id="SM00382">
    <property type="entry name" value="AAA"/>
    <property type="match status" value="1"/>
</dbReference>
<reference evidence="5 6" key="1">
    <citation type="journal article" date="2003" name="Nature">
        <title>Genome divergence in two Prochlorococcus ecotypes reflects oceanic niche differentiation.</title>
        <authorList>
            <person name="Rocap G."/>
            <person name="Larimer F.W."/>
            <person name="Lamerdin J.E."/>
            <person name="Malfatti S."/>
            <person name="Chain P."/>
            <person name="Ahlgren N.A."/>
            <person name="Arellano A."/>
            <person name="Coleman M."/>
            <person name="Hauser L."/>
            <person name="Hess W.R."/>
            <person name="Johnson Z.I."/>
            <person name="Land M.L."/>
            <person name="Lindell D."/>
            <person name="Post A.F."/>
            <person name="Regala W."/>
            <person name="Shah M."/>
            <person name="Shaw S.L."/>
            <person name="Steglich C."/>
            <person name="Sullivan M.B."/>
            <person name="Ting C.S."/>
            <person name="Tolonen A."/>
            <person name="Webb E.A."/>
            <person name="Zinser E.R."/>
            <person name="Chisholm S.W."/>
        </authorList>
    </citation>
    <scope>NUCLEOTIDE SEQUENCE [LARGE SCALE GENOMIC DNA]</scope>
    <source>
        <strain evidence="6">CCMP1986 / NIES-2087 / MED4</strain>
    </source>
</reference>
<feature type="domain" description="ABC transporter" evidence="4">
    <location>
        <begin position="15"/>
        <end position="227"/>
    </location>
</feature>
<organism evidence="5 6">
    <name type="scientific">Prochlorococcus marinus subsp. pastoris (strain CCMP1986 / NIES-2087 / MED4)</name>
    <dbReference type="NCBI Taxonomy" id="59919"/>
    <lineage>
        <taxon>Bacteria</taxon>
        <taxon>Bacillati</taxon>
        <taxon>Cyanobacteriota</taxon>
        <taxon>Cyanophyceae</taxon>
        <taxon>Synechococcales</taxon>
        <taxon>Prochlorococcaceae</taxon>
        <taxon>Prochlorococcus</taxon>
    </lineage>
</organism>
<gene>
    <name evidence="5" type="ordered locus">PMM0125</name>
</gene>
<name>Q7V3F0_PROMP</name>
<evidence type="ECO:0000259" key="4">
    <source>
        <dbReference type="PROSITE" id="PS50893"/>
    </source>
</evidence>
<dbReference type="Pfam" id="PF00005">
    <property type="entry name" value="ABC_tran"/>
    <property type="match status" value="1"/>
</dbReference>
<keyword evidence="3 5" id="KW-0067">ATP-binding</keyword>
<evidence type="ECO:0000256" key="2">
    <source>
        <dbReference type="ARBA" id="ARBA00022741"/>
    </source>
</evidence>
<keyword evidence="1" id="KW-0813">Transport</keyword>
<dbReference type="InterPro" id="IPR015856">
    <property type="entry name" value="ABC_transpr_CbiO/EcfA_su"/>
</dbReference>
<accession>Q7V3F0</accession>
<evidence type="ECO:0000313" key="5">
    <source>
        <dbReference type="EMBL" id="CAE18584.1"/>
    </source>
</evidence>
<keyword evidence="2" id="KW-0547">Nucleotide-binding</keyword>
<dbReference type="InterPro" id="IPR017871">
    <property type="entry name" value="ABC_transporter-like_CS"/>
</dbReference>
<dbReference type="GO" id="GO:0016020">
    <property type="term" value="C:membrane"/>
    <property type="evidence" value="ECO:0007669"/>
    <property type="project" value="InterPro"/>
</dbReference>
<dbReference type="GO" id="GO:0005524">
    <property type="term" value="F:ATP binding"/>
    <property type="evidence" value="ECO:0007669"/>
    <property type="project" value="UniProtKB-KW"/>
</dbReference>
<dbReference type="PROSITE" id="PS00211">
    <property type="entry name" value="ABC_TRANSPORTER_1"/>
    <property type="match status" value="1"/>
</dbReference>
<dbReference type="PANTHER" id="PTHR43514">
    <property type="entry name" value="ABC TRANSPORTER I FAMILY MEMBER 10"/>
    <property type="match status" value="1"/>
</dbReference>
<dbReference type="RefSeq" id="WP_011131764.1">
    <property type="nucleotide sequence ID" value="NC_005072.1"/>
</dbReference>
<dbReference type="HOGENOM" id="CLU_000604_1_22_3"/>
<protein>
    <submittedName>
        <fullName evidence="5">Possible ABC transporter, ATP-binding component</fullName>
    </submittedName>
</protein>
<dbReference type="CDD" id="cd03225">
    <property type="entry name" value="ABC_cobalt_CbiO_domain1"/>
    <property type="match status" value="1"/>
</dbReference>
<dbReference type="InterPro" id="IPR003439">
    <property type="entry name" value="ABC_transporter-like_ATP-bd"/>
</dbReference>
<evidence type="ECO:0000256" key="3">
    <source>
        <dbReference type="ARBA" id="ARBA00022840"/>
    </source>
</evidence>
<dbReference type="eggNOG" id="COG1122">
    <property type="taxonomic scope" value="Bacteria"/>
</dbReference>
<dbReference type="PROSITE" id="PS50893">
    <property type="entry name" value="ABC_TRANSPORTER_2"/>
    <property type="match status" value="1"/>
</dbReference>
<dbReference type="InterPro" id="IPR027417">
    <property type="entry name" value="P-loop_NTPase"/>
</dbReference>
<dbReference type="STRING" id="59919.PMM0125"/>
<dbReference type="InterPro" id="IPR003593">
    <property type="entry name" value="AAA+_ATPase"/>
</dbReference>
<dbReference type="PANTHER" id="PTHR43514:SF4">
    <property type="entry name" value="ABC TRANSPORTER I FAMILY MEMBER 10"/>
    <property type="match status" value="1"/>
</dbReference>
<evidence type="ECO:0000313" key="6">
    <source>
        <dbReference type="Proteomes" id="UP000001026"/>
    </source>
</evidence>
<dbReference type="SUPFAM" id="SSF52540">
    <property type="entry name" value="P-loop containing nucleoside triphosphate hydrolases"/>
    <property type="match status" value="1"/>
</dbReference>